<dbReference type="Proteomes" id="UP000293852">
    <property type="component" value="Unassembled WGS sequence"/>
</dbReference>
<evidence type="ECO:0000256" key="2">
    <source>
        <dbReference type="ARBA" id="ARBA00005417"/>
    </source>
</evidence>
<dbReference type="CDD" id="cd03257">
    <property type="entry name" value="ABC_NikE_OppD_transporters"/>
    <property type="match status" value="1"/>
</dbReference>
<dbReference type="OrthoDB" id="8481147at2"/>
<feature type="domain" description="ABC transporter" evidence="8">
    <location>
        <begin position="5"/>
        <end position="257"/>
    </location>
</feature>
<evidence type="ECO:0000256" key="6">
    <source>
        <dbReference type="ARBA" id="ARBA00022840"/>
    </source>
</evidence>
<dbReference type="InterPro" id="IPR050388">
    <property type="entry name" value="ABC_Ni/Peptide_Import"/>
</dbReference>
<evidence type="ECO:0000256" key="7">
    <source>
        <dbReference type="ARBA" id="ARBA00023136"/>
    </source>
</evidence>
<dbReference type="PROSITE" id="PS50893">
    <property type="entry name" value="ABC_TRANSPORTER_2"/>
    <property type="match status" value="1"/>
</dbReference>
<gene>
    <name evidence="9" type="ORF">EV386_1014</name>
</gene>
<evidence type="ECO:0000313" key="10">
    <source>
        <dbReference type="Proteomes" id="UP000293852"/>
    </source>
</evidence>
<keyword evidence="10" id="KW-1185">Reference proteome</keyword>
<dbReference type="AlphaFoldDB" id="A0A4Q7LZB8"/>
<dbReference type="Gene3D" id="3.40.50.300">
    <property type="entry name" value="P-loop containing nucleotide triphosphate hydrolases"/>
    <property type="match status" value="1"/>
</dbReference>
<keyword evidence="3" id="KW-0813">Transport</keyword>
<dbReference type="InterPro" id="IPR017871">
    <property type="entry name" value="ABC_transporter-like_CS"/>
</dbReference>
<dbReference type="PANTHER" id="PTHR43297:SF2">
    <property type="entry name" value="DIPEPTIDE TRANSPORT ATP-BINDING PROTEIN DPPD"/>
    <property type="match status" value="1"/>
</dbReference>
<dbReference type="InterPro" id="IPR027417">
    <property type="entry name" value="P-loop_NTPase"/>
</dbReference>
<evidence type="ECO:0000256" key="3">
    <source>
        <dbReference type="ARBA" id="ARBA00022448"/>
    </source>
</evidence>
<evidence type="ECO:0000256" key="1">
    <source>
        <dbReference type="ARBA" id="ARBA00004202"/>
    </source>
</evidence>
<organism evidence="9 10">
    <name type="scientific">Xylanimonas ulmi</name>
    <dbReference type="NCBI Taxonomy" id="228973"/>
    <lineage>
        <taxon>Bacteria</taxon>
        <taxon>Bacillati</taxon>
        <taxon>Actinomycetota</taxon>
        <taxon>Actinomycetes</taxon>
        <taxon>Micrococcales</taxon>
        <taxon>Promicromonosporaceae</taxon>
        <taxon>Xylanimonas</taxon>
    </lineage>
</organism>
<dbReference type="InterPro" id="IPR003439">
    <property type="entry name" value="ABC_transporter-like_ATP-bd"/>
</dbReference>
<dbReference type="RefSeq" id="WP_130412886.1">
    <property type="nucleotide sequence ID" value="NZ_SGWX01000001.1"/>
</dbReference>
<dbReference type="InterPro" id="IPR003593">
    <property type="entry name" value="AAA+_ATPase"/>
</dbReference>
<dbReference type="EMBL" id="SGWX01000001">
    <property type="protein sequence ID" value="RZS60736.1"/>
    <property type="molecule type" value="Genomic_DNA"/>
</dbReference>
<sequence length="274" mass="29257">MSGVLSIDNLTVTVASTPESGHRRVLLDGVSLRVGAGERVGLIGESGSGKSLLSLASIGLLPEPLDATGSVSLGGRELLGASERAWNAVRGRDVALVFQEPTSALDPLMRLGRQVAGPLRRRRGLRGAPLRAEVRRVLREVQLDDADRIARSFPHEVSGGQRQRVAIAMALACDPQLLIADEPTTALDVTVQKEILRLIADVAQQRGMSLLFVSHDIGAVASMASRVVVLQHGRVVESGPTQQLIRQPAHPYTQRLVAGARALDERLTIGAQHD</sequence>
<evidence type="ECO:0000256" key="4">
    <source>
        <dbReference type="ARBA" id="ARBA00022475"/>
    </source>
</evidence>
<dbReference type="PROSITE" id="PS00211">
    <property type="entry name" value="ABC_TRANSPORTER_1"/>
    <property type="match status" value="1"/>
</dbReference>
<evidence type="ECO:0000256" key="5">
    <source>
        <dbReference type="ARBA" id="ARBA00022741"/>
    </source>
</evidence>
<comment type="caution">
    <text evidence="9">The sequence shown here is derived from an EMBL/GenBank/DDBJ whole genome shotgun (WGS) entry which is preliminary data.</text>
</comment>
<dbReference type="Pfam" id="PF00005">
    <property type="entry name" value="ABC_tran"/>
    <property type="match status" value="1"/>
</dbReference>
<comment type="subcellular location">
    <subcellularLocation>
        <location evidence="1">Cell membrane</location>
        <topology evidence="1">Peripheral membrane protein</topology>
    </subcellularLocation>
</comment>
<dbReference type="SMART" id="SM00382">
    <property type="entry name" value="AAA"/>
    <property type="match status" value="1"/>
</dbReference>
<keyword evidence="4" id="KW-1003">Cell membrane</keyword>
<keyword evidence="6" id="KW-0067">ATP-binding</keyword>
<keyword evidence="7" id="KW-0472">Membrane</keyword>
<comment type="similarity">
    <text evidence="2">Belongs to the ABC transporter superfamily.</text>
</comment>
<name>A0A4Q7LZB8_9MICO</name>
<accession>A0A4Q7LZB8</accession>
<proteinExistence type="inferred from homology"/>
<reference evidence="9 10" key="1">
    <citation type="submission" date="2019-02" db="EMBL/GenBank/DDBJ databases">
        <title>Sequencing the genomes of 1000 actinobacteria strains.</title>
        <authorList>
            <person name="Klenk H.-P."/>
        </authorList>
    </citation>
    <scope>NUCLEOTIDE SEQUENCE [LARGE SCALE GENOMIC DNA]</scope>
    <source>
        <strain evidence="9 10">DSM 16932</strain>
    </source>
</reference>
<keyword evidence="5" id="KW-0547">Nucleotide-binding</keyword>
<dbReference type="GO" id="GO:0005886">
    <property type="term" value="C:plasma membrane"/>
    <property type="evidence" value="ECO:0007669"/>
    <property type="project" value="UniProtKB-SubCell"/>
</dbReference>
<evidence type="ECO:0000313" key="9">
    <source>
        <dbReference type="EMBL" id="RZS60736.1"/>
    </source>
</evidence>
<dbReference type="GO" id="GO:0016887">
    <property type="term" value="F:ATP hydrolysis activity"/>
    <property type="evidence" value="ECO:0007669"/>
    <property type="project" value="InterPro"/>
</dbReference>
<dbReference type="PANTHER" id="PTHR43297">
    <property type="entry name" value="OLIGOPEPTIDE TRANSPORT ATP-BINDING PROTEIN APPD"/>
    <property type="match status" value="1"/>
</dbReference>
<dbReference type="GO" id="GO:0005524">
    <property type="term" value="F:ATP binding"/>
    <property type="evidence" value="ECO:0007669"/>
    <property type="project" value="UniProtKB-KW"/>
</dbReference>
<dbReference type="SUPFAM" id="SSF52540">
    <property type="entry name" value="P-loop containing nucleoside triphosphate hydrolases"/>
    <property type="match status" value="1"/>
</dbReference>
<protein>
    <submittedName>
        <fullName evidence="9">ABC-type dipeptide/oligopeptide/nickel transport system ATPase component</fullName>
    </submittedName>
</protein>
<evidence type="ECO:0000259" key="8">
    <source>
        <dbReference type="PROSITE" id="PS50893"/>
    </source>
</evidence>